<gene>
    <name evidence="1" type="ORF">DUI87_13083</name>
</gene>
<name>A0A3M0KCN6_HIRRU</name>
<keyword evidence="2" id="KW-1185">Reference proteome</keyword>
<sequence>MEDLVALDKEKAKVFNDFHSPVFNWKYIVYTTDIVGKGKAEDLGNYRPDSLTSVPGKIMEHILLETVPRNMENKEVVGYIHLLFQMKHYRWEGISMLARLFRTGDIA</sequence>
<evidence type="ECO:0000313" key="2">
    <source>
        <dbReference type="Proteomes" id="UP000269221"/>
    </source>
</evidence>
<proteinExistence type="predicted"/>
<reference evidence="1 2" key="1">
    <citation type="submission" date="2018-07" db="EMBL/GenBank/DDBJ databases">
        <title>A high quality draft genome assembly of the barn swallow (H. rustica rustica).</title>
        <authorList>
            <person name="Formenti G."/>
            <person name="Chiara M."/>
            <person name="Poveda L."/>
            <person name="Francoijs K.-J."/>
            <person name="Bonisoli-Alquati A."/>
            <person name="Canova L."/>
            <person name="Gianfranceschi L."/>
            <person name="Horner D.S."/>
            <person name="Saino N."/>
        </authorList>
    </citation>
    <scope>NUCLEOTIDE SEQUENCE [LARGE SCALE GENOMIC DNA]</scope>
    <source>
        <strain evidence="1">Chelidonia</strain>
        <tissue evidence="1">Blood</tissue>
    </source>
</reference>
<dbReference type="EMBL" id="QRBI01000112">
    <property type="protein sequence ID" value="RMC10281.1"/>
    <property type="molecule type" value="Genomic_DNA"/>
</dbReference>
<organism evidence="1 2">
    <name type="scientific">Hirundo rustica rustica</name>
    <dbReference type="NCBI Taxonomy" id="333673"/>
    <lineage>
        <taxon>Eukaryota</taxon>
        <taxon>Metazoa</taxon>
        <taxon>Chordata</taxon>
        <taxon>Craniata</taxon>
        <taxon>Vertebrata</taxon>
        <taxon>Euteleostomi</taxon>
        <taxon>Archelosauria</taxon>
        <taxon>Archosauria</taxon>
        <taxon>Dinosauria</taxon>
        <taxon>Saurischia</taxon>
        <taxon>Theropoda</taxon>
        <taxon>Coelurosauria</taxon>
        <taxon>Aves</taxon>
        <taxon>Neognathae</taxon>
        <taxon>Neoaves</taxon>
        <taxon>Telluraves</taxon>
        <taxon>Australaves</taxon>
        <taxon>Passeriformes</taxon>
        <taxon>Sylvioidea</taxon>
        <taxon>Hirundinidae</taxon>
        <taxon>Hirundo</taxon>
    </lineage>
</organism>
<accession>A0A3M0KCN6</accession>
<dbReference type="Proteomes" id="UP000269221">
    <property type="component" value="Unassembled WGS sequence"/>
</dbReference>
<comment type="caution">
    <text evidence="1">The sequence shown here is derived from an EMBL/GenBank/DDBJ whole genome shotgun (WGS) entry which is preliminary data.</text>
</comment>
<evidence type="ECO:0000313" key="1">
    <source>
        <dbReference type="EMBL" id="RMC10281.1"/>
    </source>
</evidence>
<dbReference type="AlphaFoldDB" id="A0A3M0KCN6"/>
<dbReference type="OrthoDB" id="416119at2759"/>
<protein>
    <submittedName>
        <fullName evidence="1">Uncharacterized protein</fullName>
    </submittedName>
</protein>